<dbReference type="Proteomes" id="UP000006764">
    <property type="component" value="Chromosome"/>
</dbReference>
<protein>
    <submittedName>
        <fullName evidence="5">AraC family transcriptional regulator</fullName>
    </submittedName>
</protein>
<proteinExistence type="predicted"/>
<reference evidence="5 6" key="1">
    <citation type="journal article" date="2012" name="J. Bacteriol.">
        <title>Genome sequence of an alkane-degrading bacterium, Alcanivorax pacificus type strain W11-5, isolated from deep sea sediment.</title>
        <authorList>
            <person name="Lai Q."/>
            <person name="Shao Z."/>
        </authorList>
    </citation>
    <scope>NUCLEOTIDE SEQUENCE [LARGE SCALE GENOMIC DNA]</scope>
    <source>
        <strain evidence="5 6">W11-5</strain>
    </source>
</reference>
<dbReference type="PROSITE" id="PS01124">
    <property type="entry name" value="HTH_ARAC_FAMILY_2"/>
    <property type="match status" value="1"/>
</dbReference>
<dbReference type="InterPro" id="IPR037923">
    <property type="entry name" value="HTH-like"/>
</dbReference>
<dbReference type="InterPro" id="IPR018060">
    <property type="entry name" value="HTH_AraC"/>
</dbReference>
<dbReference type="KEGG" id="apac:S7S_03905"/>
<dbReference type="AlphaFoldDB" id="A0A0B4XKU4"/>
<evidence type="ECO:0000256" key="1">
    <source>
        <dbReference type="ARBA" id="ARBA00023015"/>
    </source>
</evidence>
<organism evidence="5 6">
    <name type="scientific">Isoalcanivorax pacificus W11-5</name>
    <dbReference type="NCBI Taxonomy" id="391936"/>
    <lineage>
        <taxon>Bacteria</taxon>
        <taxon>Pseudomonadati</taxon>
        <taxon>Pseudomonadota</taxon>
        <taxon>Gammaproteobacteria</taxon>
        <taxon>Oceanospirillales</taxon>
        <taxon>Alcanivoracaceae</taxon>
        <taxon>Isoalcanivorax</taxon>
    </lineage>
</organism>
<dbReference type="Gene3D" id="1.10.10.60">
    <property type="entry name" value="Homeodomain-like"/>
    <property type="match status" value="2"/>
</dbReference>
<evidence type="ECO:0000256" key="2">
    <source>
        <dbReference type="ARBA" id="ARBA00023125"/>
    </source>
</evidence>
<name>A0A0B4XKU4_9GAMM</name>
<dbReference type="GO" id="GO:0003700">
    <property type="term" value="F:DNA-binding transcription factor activity"/>
    <property type="evidence" value="ECO:0007669"/>
    <property type="project" value="InterPro"/>
</dbReference>
<dbReference type="EMBL" id="CP004387">
    <property type="protein sequence ID" value="AJD47203.1"/>
    <property type="molecule type" value="Genomic_DNA"/>
</dbReference>
<dbReference type="InterPro" id="IPR050204">
    <property type="entry name" value="AraC_XylS_family_regulators"/>
</dbReference>
<evidence type="ECO:0000259" key="4">
    <source>
        <dbReference type="PROSITE" id="PS01124"/>
    </source>
</evidence>
<dbReference type="SUPFAM" id="SSF51215">
    <property type="entry name" value="Regulatory protein AraC"/>
    <property type="match status" value="1"/>
</dbReference>
<dbReference type="InterPro" id="IPR003313">
    <property type="entry name" value="AraC-bd"/>
</dbReference>
<dbReference type="RefSeq" id="WP_008738102.1">
    <property type="nucleotide sequence ID" value="NZ_CP004387.1"/>
</dbReference>
<dbReference type="STRING" id="391936.S7S_03905"/>
<sequence length="283" mass="31809">MTSGDWVRFARHDETGIETLQAHFEGHAFDPHWHDTYLIGVTEQGVQRFSCGRAQHDSTPGQVMLLEPGEVHDGDAPTPGGFTYQVMYLAPQWLDTALRDLFEQVPDGFQLGFSAPLISDPQLARAINQAFMILHQPVHGHPPALRMVRDTALDHLLHQLTRQAHWRRPLASSPMPRSVQRAREFLHAHFAEDIGLDALARAAGTDRFRLARAFKCVTGLPPHAYLVQLRLNRARQLLARGLSPVSVAAAVGFADQSHLGRWFRRAYGLTPARYRRQCSNLPD</sequence>
<keyword evidence="6" id="KW-1185">Reference proteome</keyword>
<keyword evidence="2" id="KW-0238">DNA-binding</keyword>
<evidence type="ECO:0000256" key="3">
    <source>
        <dbReference type="ARBA" id="ARBA00023163"/>
    </source>
</evidence>
<keyword evidence="1" id="KW-0805">Transcription regulation</keyword>
<keyword evidence="3" id="KW-0804">Transcription</keyword>
<gene>
    <name evidence="5" type="ORF">S7S_03905</name>
</gene>
<dbReference type="PANTHER" id="PTHR46796">
    <property type="entry name" value="HTH-TYPE TRANSCRIPTIONAL ACTIVATOR RHAS-RELATED"/>
    <property type="match status" value="1"/>
</dbReference>
<dbReference type="Pfam" id="PF02311">
    <property type="entry name" value="AraC_binding"/>
    <property type="match status" value="1"/>
</dbReference>
<dbReference type="GO" id="GO:0043565">
    <property type="term" value="F:sequence-specific DNA binding"/>
    <property type="evidence" value="ECO:0007669"/>
    <property type="project" value="InterPro"/>
</dbReference>
<dbReference type="OrthoDB" id="9809338at2"/>
<dbReference type="SUPFAM" id="SSF46689">
    <property type="entry name" value="Homeodomain-like"/>
    <property type="match status" value="2"/>
</dbReference>
<evidence type="ECO:0000313" key="6">
    <source>
        <dbReference type="Proteomes" id="UP000006764"/>
    </source>
</evidence>
<dbReference type="PANTHER" id="PTHR46796:SF2">
    <property type="entry name" value="TRANSCRIPTIONAL REGULATORY PROTEIN"/>
    <property type="match status" value="1"/>
</dbReference>
<dbReference type="HOGENOM" id="CLU_000445_88_16_6"/>
<accession>A0A0B4XKU4</accession>
<dbReference type="SMART" id="SM00342">
    <property type="entry name" value="HTH_ARAC"/>
    <property type="match status" value="1"/>
</dbReference>
<dbReference type="InterPro" id="IPR009057">
    <property type="entry name" value="Homeodomain-like_sf"/>
</dbReference>
<evidence type="ECO:0000313" key="5">
    <source>
        <dbReference type="EMBL" id="AJD47203.1"/>
    </source>
</evidence>
<feature type="domain" description="HTH araC/xylS-type" evidence="4">
    <location>
        <begin position="180"/>
        <end position="277"/>
    </location>
</feature>
<dbReference type="Pfam" id="PF12833">
    <property type="entry name" value="HTH_18"/>
    <property type="match status" value="1"/>
</dbReference>